<feature type="region of interest" description="Disordered" evidence="1">
    <location>
        <begin position="53"/>
        <end position="362"/>
    </location>
</feature>
<keyword evidence="2" id="KW-0732">Signal</keyword>
<dbReference type="GeneID" id="139075144"/>
<feature type="signal peptide" evidence="2">
    <location>
        <begin position="1"/>
        <end position="21"/>
    </location>
</feature>
<feature type="compositionally biased region" description="Basic and acidic residues" evidence="1">
    <location>
        <begin position="353"/>
        <end position="362"/>
    </location>
</feature>
<protein>
    <recommendedName>
        <fullName evidence="5">Basic proline-rich protein-like</fullName>
    </recommendedName>
</protein>
<sequence length="362" mass="37985">MAFSAHCNFLFPLIFPLRVSPLSETLLTSVSSEAASTRSSSGLSRVLTMTLPQVADPVPPPPGPAFSSSPAPAKFPRRSSKGGWKPSSFLSRPSQLRSNQSPIRTHAPTPGPPRASILVPQSLFPPQTSRRPAPRPPGLARAAAAPSPSPPLPTCWEAGSRRDRRAGQGLAARAPQLCPRGPAVPTPRRPGLHRPAARPPSAGMRSAAPACARHSHAPRAPNPAATAAAGPRRAAPAFARRPAAGPPPGHRAAPALCPAGSRPARHILTRPPPLFLPADVQASRGGGSHSDRRPPPRPGPRSPPPSESSGSGRLGHQRRGQPEPEVKSRRRRRRHARAPAPAAYRLPAAAMTPRERAQPSPS</sequence>
<feature type="compositionally biased region" description="Pro residues" evidence="1">
    <location>
        <begin position="296"/>
        <end position="306"/>
    </location>
</feature>
<reference evidence="4" key="1">
    <citation type="submission" date="2025-08" db="UniProtKB">
        <authorList>
            <consortium name="RefSeq"/>
        </authorList>
    </citation>
    <scope>IDENTIFICATION</scope>
    <source>
        <tissue evidence="4">Blood</tissue>
    </source>
</reference>
<organism evidence="3 4">
    <name type="scientific">Equus przewalskii</name>
    <name type="common">Przewalski's horse</name>
    <name type="synonym">Equus caballus przewalskii</name>
    <dbReference type="NCBI Taxonomy" id="9798"/>
    <lineage>
        <taxon>Eukaryota</taxon>
        <taxon>Metazoa</taxon>
        <taxon>Chordata</taxon>
        <taxon>Craniata</taxon>
        <taxon>Vertebrata</taxon>
        <taxon>Euteleostomi</taxon>
        <taxon>Mammalia</taxon>
        <taxon>Eutheria</taxon>
        <taxon>Laurasiatheria</taxon>
        <taxon>Perissodactyla</taxon>
        <taxon>Equidae</taxon>
        <taxon>Equus</taxon>
    </lineage>
</organism>
<feature type="compositionally biased region" description="Low complexity" evidence="1">
    <location>
        <begin position="218"/>
        <end position="243"/>
    </location>
</feature>
<name>A0ABM4KBZ0_EQUPR</name>
<evidence type="ECO:0000256" key="2">
    <source>
        <dbReference type="SAM" id="SignalP"/>
    </source>
</evidence>
<accession>A0ABM4KBZ0</accession>
<keyword evidence="3" id="KW-1185">Reference proteome</keyword>
<evidence type="ECO:0000256" key="1">
    <source>
        <dbReference type="SAM" id="MobiDB-lite"/>
    </source>
</evidence>
<feature type="chain" id="PRO_5045036086" description="Basic proline-rich protein-like" evidence="2">
    <location>
        <begin position="22"/>
        <end position="362"/>
    </location>
</feature>
<feature type="compositionally biased region" description="Low complexity" evidence="1">
    <location>
        <begin position="338"/>
        <end position="350"/>
    </location>
</feature>
<feature type="compositionally biased region" description="Polar residues" evidence="1">
    <location>
        <begin position="88"/>
        <end position="103"/>
    </location>
</feature>
<gene>
    <name evidence="4" type="primary">LOC139075144</name>
</gene>
<evidence type="ECO:0008006" key="5">
    <source>
        <dbReference type="Google" id="ProtNLM"/>
    </source>
</evidence>
<dbReference type="RefSeq" id="XP_070425704.1">
    <property type="nucleotide sequence ID" value="XM_070569603.1"/>
</dbReference>
<feature type="compositionally biased region" description="Basic residues" evidence="1">
    <location>
        <begin position="328"/>
        <end position="337"/>
    </location>
</feature>
<dbReference type="Proteomes" id="UP001652662">
    <property type="component" value="Chromosome 13"/>
</dbReference>
<evidence type="ECO:0000313" key="3">
    <source>
        <dbReference type="Proteomes" id="UP001652662"/>
    </source>
</evidence>
<proteinExistence type="predicted"/>
<feature type="compositionally biased region" description="Low complexity" evidence="1">
    <location>
        <begin position="65"/>
        <end position="74"/>
    </location>
</feature>
<evidence type="ECO:0000313" key="4">
    <source>
        <dbReference type="RefSeq" id="XP_070425704.1"/>
    </source>
</evidence>